<reference evidence="1" key="2">
    <citation type="submission" date="2020-09" db="EMBL/GenBank/DDBJ databases">
        <authorList>
            <person name="Sun Q."/>
            <person name="Ohkuma M."/>
        </authorList>
    </citation>
    <scope>NUCLEOTIDE SEQUENCE</scope>
    <source>
        <strain evidence="1">JCM 3131</strain>
    </source>
</reference>
<dbReference type="InterPro" id="IPR012348">
    <property type="entry name" value="RNR-like"/>
</dbReference>
<dbReference type="AlphaFoldDB" id="A0A918BP77"/>
<dbReference type="GO" id="GO:0016491">
    <property type="term" value="F:oxidoreductase activity"/>
    <property type="evidence" value="ECO:0007669"/>
    <property type="project" value="InterPro"/>
</dbReference>
<gene>
    <name evidence="1" type="ORF">GCM10010145_58410</name>
</gene>
<comment type="caution">
    <text evidence="1">The sequence shown here is derived from an EMBL/GenBank/DDBJ whole genome shotgun (WGS) entry which is preliminary data.</text>
</comment>
<evidence type="ECO:0008006" key="3">
    <source>
        <dbReference type="Google" id="ProtNLM"/>
    </source>
</evidence>
<dbReference type="Proteomes" id="UP000620156">
    <property type="component" value="Unassembled WGS sequence"/>
</dbReference>
<name>A0A918BP77_9ACTN</name>
<evidence type="ECO:0000313" key="1">
    <source>
        <dbReference type="EMBL" id="GGQ80997.1"/>
    </source>
</evidence>
<dbReference type="InterPro" id="IPR025859">
    <property type="entry name" value="AurF/CmlI"/>
</dbReference>
<dbReference type="RefSeq" id="WP_189219895.1">
    <property type="nucleotide sequence ID" value="NZ_BMQK01000018.1"/>
</dbReference>
<organism evidence="1 2">
    <name type="scientific">Streptomyces ruber</name>
    <dbReference type="NCBI Taxonomy" id="83378"/>
    <lineage>
        <taxon>Bacteria</taxon>
        <taxon>Bacillati</taxon>
        <taxon>Actinomycetota</taxon>
        <taxon>Actinomycetes</taxon>
        <taxon>Kitasatosporales</taxon>
        <taxon>Streptomycetaceae</taxon>
        <taxon>Streptomyces</taxon>
    </lineage>
</organism>
<proteinExistence type="predicted"/>
<evidence type="ECO:0000313" key="2">
    <source>
        <dbReference type="Proteomes" id="UP000620156"/>
    </source>
</evidence>
<dbReference type="EMBL" id="BMQK01000018">
    <property type="protein sequence ID" value="GGQ80997.1"/>
    <property type="molecule type" value="Genomic_DNA"/>
</dbReference>
<dbReference type="Gene3D" id="1.10.620.20">
    <property type="entry name" value="Ribonucleotide Reductase, subunit A"/>
    <property type="match status" value="1"/>
</dbReference>
<keyword evidence="2" id="KW-1185">Reference proteome</keyword>
<reference evidence="1" key="1">
    <citation type="journal article" date="2014" name="Int. J. Syst. Evol. Microbiol.">
        <title>Complete genome sequence of Corynebacterium casei LMG S-19264T (=DSM 44701T), isolated from a smear-ripened cheese.</title>
        <authorList>
            <consortium name="US DOE Joint Genome Institute (JGI-PGF)"/>
            <person name="Walter F."/>
            <person name="Albersmeier A."/>
            <person name="Kalinowski J."/>
            <person name="Ruckert C."/>
        </authorList>
    </citation>
    <scope>NUCLEOTIDE SEQUENCE</scope>
    <source>
        <strain evidence="1">JCM 3131</strain>
    </source>
</reference>
<dbReference type="Pfam" id="PF11583">
    <property type="entry name" value="AurF"/>
    <property type="match status" value="1"/>
</dbReference>
<protein>
    <recommendedName>
        <fullName evidence="3">Diiron oxygenase</fullName>
    </recommendedName>
</protein>
<sequence>MTTDDGGPVSRAEDRSLSQTKLILDRLADSWPRRAYVKKQELEPFFESDKEDFLEHLLPFRQHPQYQSCSPDMRSRVLSCGWLMYNAKTVQIETEIVNPACLDIIGGAMPGLRAAASQKAVCETMVDEVYHVHLVEQASRLTRSRRGLDDVVVPQFNLVRRMRERQRDLSDPWQRRMIQFATAVVSEIFISDYLHLLSESDEIQSFNRMTVAAHRHDEMAHSPLFRSLAHLFSHELTVDQRAVFAGMLPEPVLWFADRELDVWLLLLRQIGFPQADEMIRECKMSGTADLASLDSSGVVSLAEEIGLLDSAAAHDSFARQGLIP</sequence>
<accession>A0A918BP77</accession>